<evidence type="ECO:0000313" key="1">
    <source>
        <dbReference type="EMBL" id="VUD72368.1"/>
    </source>
</evidence>
<reference evidence="1 2" key="1">
    <citation type="submission" date="2019-06" db="EMBL/GenBank/DDBJ databases">
        <authorList>
            <person name="Rodrigo-Torres L."/>
            <person name="Arahal R. D."/>
            <person name="Lucena T."/>
        </authorList>
    </citation>
    <scope>NUCLEOTIDE SEQUENCE [LARGE SCALE GENOMIC DNA]</scope>
    <source>
        <strain evidence="1 2">SB0023/3</strain>
    </source>
</reference>
<name>A0A509EE41_9HYPH</name>
<keyword evidence="2" id="KW-1185">Reference proteome</keyword>
<gene>
    <name evidence="1" type="ORF">MET9862_02966</name>
</gene>
<accession>A0A509EE41</accession>
<dbReference type="AlphaFoldDB" id="A0A509EE41"/>
<organism evidence="1 2">
    <name type="scientific">Methylobacterium symbioticum</name>
    <dbReference type="NCBI Taxonomy" id="2584084"/>
    <lineage>
        <taxon>Bacteria</taxon>
        <taxon>Pseudomonadati</taxon>
        <taxon>Pseudomonadota</taxon>
        <taxon>Alphaproteobacteria</taxon>
        <taxon>Hyphomicrobiales</taxon>
        <taxon>Methylobacteriaceae</taxon>
        <taxon>Methylobacterium</taxon>
    </lineage>
</organism>
<protein>
    <submittedName>
        <fullName evidence="1">Uncharacterized protein</fullName>
    </submittedName>
</protein>
<dbReference type="Proteomes" id="UP000410984">
    <property type="component" value="Unassembled WGS sequence"/>
</dbReference>
<proteinExistence type="predicted"/>
<evidence type="ECO:0000313" key="2">
    <source>
        <dbReference type="Proteomes" id="UP000410984"/>
    </source>
</evidence>
<sequence length="38" mass="4099">MYAEAGLDAAAIVAKVKDILPERKAQASNIVSVKSRQR</sequence>
<dbReference type="EMBL" id="CABFPH010000039">
    <property type="protein sequence ID" value="VUD72368.1"/>
    <property type="molecule type" value="Genomic_DNA"/>
</dbReference>